<dbReference type="InterPro" id="IPR027417">
    <property type="entry name" value="P-loop_NTPase"/>
</dbReference>
<dbReference type="SUPFAM" id="SSF48019">
    <property type="entry name" value="post-AAA+ oligomerization domain-like"/>
    <property type="match status" value="1"/>
</dbReference>
<dbReference type="Proteomes" id="UP000249794">
    <property type="component" value="Unassembled WGS sequence"/>
</dbReference>
<dbReference type="GO" id="GO:0003887">
    <property type="term" value="F:DNA-directed DNA polymerase activity"/>
    <property type="evidence" value="ECO:0007669"/>
    <property type="project" value="UniProtKB-KW"/>
</dbReference>
<dbReference type="PANTHER" id="PTHR34388:SF1">
    <property type="entry name" value="DNA POLYMERASE III SUBUNIT DELTA"/>
    <property type="match status" value="1"/>
</dbReference>
<keyword evidence="3" id="KW-0808">Transferase</keyword>
<sequence length="330" mass="37029">MPIYFFWGNDEFRLKKAVVMLRSSTLDSDWASFNYDRIDPDAANGPMQALNQAMTTPFGFGKRFIWLADTSLGQRCPEEIMTEMARTLPLVPETSVLLFTSANKPDGRLKSTKLLKTHAEFREFATLAPWQTDQIVDQVKRAAQEMNLRLKPQAADLLAEAVGADTRRLYNEIEKLSLYWSDDQGAPKTEPLPPEIVSQLVTVSTQTSFQLSEALIAGTVDQALSLATDLLANNEPALRVVATLVGQFRRWLWVSVLEAEGERDVNAIAKAAEINNPKRVYFLQKQVRGCAPAQLQRALELMLELEYSLKRGAPETITLQTKMIEIASCF</sequence>
<keyword evidence="6" id="KW-0239">DNA-directed DNA polymerase</keyword>
<proteinExistence type="inferred from homology"/>
<evidence type="ECO:0000256" key="5">
    <source>
        <dbReference type="ARBA" id="ARBA00022705"/>
    </source>
</evidence>
<comment type="caution">
    <text evidence="11">The sequence shown here is derived from an EMBL/GenBank/DDBJ whole genome shotgun (WGS) entry which is preliminary data.</text>
</comment>
<protein>
    <recommendedName>
        <fullName evidence="2">DNA polymerase III subunit delta</fullName>
        <ecNumber evidence="1">2.7.7.7</ecNumber>
    </recommendedName>
</protein>
<reference evidence="11 12" key="2">
    <citation type="submission" date="2018-06" db="EMBL/GenBank/DDBJ databases">
        <title>Metagenomic assembly of (sub)arctic Cyanobacteria and their associated microbiome from non-axenic cultures.</title>
        <authorList>
            <person name="Baurain D."/>
        </authorList>
    </citation>
    <scope>NUCLEOTIDE SEQUENCE [LARGE SCALE GENOMIC DNA]</scope>
    <source>
        <strain evidence="11">ULC027bin1</strain>
    </source>
</reference>
<evidence type="ECO:0000313" key="12">
    <source>
        <dbReference type="Proteomes" id="UP000249794"/>
    </source>
</evidence>
<dbReference type="Pfam" id="PF21694">
    <property type="entry name" value="DNA_pol3_delta_C"/>
    <property type="match status" value="1"/>
</dbReference>
<evidence type="ECO:0000259" key="10">
    <source>
        <dbReference type="Pfam" id="PF21694"/>
    </source>
</evidence>
<dbReference type="Pfam" id="PF06144">
    <property type="entry name" value="DNA_pol3_delta"/>
    <property type="match status" value="1"/>
</dbReference>
<dbReference type="PANTHER" id="PTHR34388">
    <property type="entry name" value="DNA POLYMERASE III SUBUNIT DELTA"/>
    <property type="match status" value="1"/>
</dbReference>
<dbReference type="InterPro" id="IPR008921">
    <property type="entry name" value="DNA_pol3_clamp-load_cplx_C"/>
</dbReference>
<keyword evidence="4" id="KW-0548">Nucleotidyltransferase</keyword>
<comment type="catalytic activity">
    <reaction evidence="8">
        <text>DNA(n) + a 2'-deoxyribonucleoside 5'-triphosphate = DNA(n+1) + diphosphate</text>
        <dbReference type="Rhea" id="RHEA:22508"/>
        <dbReference type="Rhea" id="RHEA-COMP:17339"/>
        <dbReference type="Rhea" id="RHEA-COMP:17340"/>
        <dbReference type="ChEBI" id="CHEBI:33019"/>
        <dbReference type="ChEBI" id="CHEBI:61560"/>
        <dbReference type="ChEBI" id="CHEBI:173112"/>
        <dbReference type="EC" id="2.7.7.7"/>
    </reaction>
</comment>
<dbReference type="GO" id="GO:0009360">
    <property type="term" value="C:DNA polymerase III complex"/>
    <property type="evidence" value="ECO:0007669"/>
    <property type="project" value="InterPro"/>
</dbReference>
<evidence type="ECO:0000256" key="3">
    <source>
        <dbReference type="ARBA" id="ARBA00022679"/>
    </source>
</evidence>
<feature type="domain" description="DNA polymerase III delta N-terminal" evidence="9">
    <location>
        <begin position="4"/>
        <end position="120"/>
    </location>
</feature>
<dbReference type="EMBL" id="QBMP01000334">
    <property type="protein sequence ID" value="PZO45972.1"/>
    <property type="molecule type" value="Genomic_DNA"/>
</dbReference>
<evidence type="ECO:0000259" key="9">
    <source>
        <dbReference type="Pfam" id="PF06144"/>
    </source>
</evidence>
<dbReference type="InterPro" id="IPR048466">
    <property type="entry name" value="DNA_pol3_delta-like_C"/>
</dbReference>
<evidence type="ECO:0000256" key="4">
    <source>
        <dbReference type="ARBA" id="ARBA00022695"/>
    </source>
</evidence>
<evidence type="ECO:0000256" key="1">
    <source>
        <dbReference type="ARBA" id="ARBA00012417"/>
    </source>
</evidence>
<evidence type="ECO:0000313" key="11">
    <source>
        <dbReference type="EMBL" id="PZO45972.1"/>
    </source>
</evidence>
<dbReference type="InterPro" id="IPR005790">
    <property type="entry name" value="DNA_polIII_delta"/>
</dbReference>
<evidence type="ECO:0000256" key="2">
    <source>
        <dbReference type="ARBA" id="ARBA00017703"/>
    </source>
</evidence>
<dbReference type="AlphaFoldDB" id="A0A2W4WNI3"/>
<name>A0A2W4WNI3_9CYAN</name>
<evidence type="ECO:0000256" key="6">
    <source>
        <dbReference type="ARBA" id="ARBA00022932"/>
    </source>
</evidence>
<dbReference type="Gene3D" id="3.40.50.300">
    <property type="entry name" value="P-loop containing nucleotide triphosphate hydrolases"/>
    <property type="match status" value="1"/>
</dbReference>
<dbReference type="EC" id="2.7.7.7" evidence="1"/>
<organism evidence="11 12">
    <name type="scientific">Phormidesmis priestleyi</name>
    <dbReference type="NCBI Taxonomy" id="268141"/>
    <lineage>
        <taxon>Bacteria</taxon>
        <taxon>Bacillati</taxon>
        <taxon>Cyanobacteriota</taxon>
        <taxon>Cyanophyceae</taxon>
        <taxon>Leptolyngbyales</taxon>
        <taxon>Leptolyngbyaceae</taxon>
        <taxon>Phormidesmis</taxon>
    </lineage>
</organism>
<evidence type="ECO:0000256" key="7">
    <source>
        <dbReference type="ARBA" id="ARBA00034754"/>
    </source>
</evidence>
<accession>A0A2W4WNI3</accession>
<dbReference type="SUPFAM" id="SSF52540">
    <property type="entry name" value="P-loop containing nucleoside triphosphate hydrolases"/>
    <property type="match status" value="1"/>
</dbReference>
<comment type="similarity">
    <text evidence="7">Belongs to the DNA polymerase HolA subunit family.</text>
</comment>
<gene>
    <name evidence="11" type="primary">holA</name>
    <name evidence="11" type="ORF">DCF15_21030</name>
</gene>
<keyword evidence="5" id="KW-0235">DNA replication</keyword>
<dbReference type="GO" id="GO:0006261">
    <property type="term" value="P:DNA-templated DNA replication"/>
    <property type="evidence" value="ECO:0007669"/>
    <property type="project" value="TreeGrafter"/>
</dbReference>
<feature type="domain" description="DNA polymerase III delta subunit-like C-terminal" evidence="10">
    <location>
        <begin position="206"/>
        <end position="313"/>
    </location>
</feature>
<dbReference type="InterPro" id="IPR010372">
    <property type="entry name" value="DNA_pol3_delta_N"/>
</dbReference>
<dbReference type="NCBIfam" id="TIGR01128">
    <property type="entry name" value="holA"/>
    <property type="match status" value="1"/>
</dbReference>
<evidence type="ECO:0000256" key="8">
    <source>
        <dbReference type="ARBA" id="ARBA00049244"/>
    </source>
</evidence>
<dbReference type="Gene3D" id="1.20.272.10">
    <property type="match status" value="1"/>
</dbReference>
<reference evidence="12" key="1">
    <citation type="submission" date="2018-04" db="EMBL/GenBank/DDBJ databases">
        <authorList>
            <person name="Cornet L."/>
        </authorList>
    </citation>
    <scope>NUCLEOTIDE SEQUENCE [LARGE SCALE GENOMIC DNA]</scope>
</reference>
<dbReference type="Gene3D" id="1.10.8.60">
    <property type="match status" value="1"/>
</dbReference>
<dbReference type="GO" id="GO:0003677">
    <property type="term" value="F:DNA binding"/>
    <property type="evidence" value="ECO:0007669"/>
    <property type="project" value="InterPro"/>
</dbReference>